<reference evidence="2" key="1">
    <citation type="submission" date="2015-07" db="EMBL/GenBank/DDBJ databases">
        <title>Draft Genome Sequence of Roseovarius tolerans EL-164, a producer of N-Acylated Alanine Methyl Esters (NAMEs).</title>
        <authorList>
            <person name="Voget S."/>
            <person name="Bruns H."/>
            <person name="Wagner-Doebler I."/>
            <person name="Schulz S."/>
            <person name="Daniel R."/>
        </authorList>
    </citation>
    <scope>NUCLEOTIDE SEQUENCE [LARGE SCALE GENOMIC DNA]</scope>
    <source>
        <strain evidence="2">EL-164</strain>
    </source>
</reference>
<proteinExistence type="predicted"/>
<protein>
    <submittedName>
        <fullName evidence="1">Uncharacterized protein</fullName>
    </submittedName>
</protein>
<comment type="caution">
    <text evidence="1">The sequence shown here is derived from an EMBL/GenBank/DDBJ whole genome shotgun (WGS) entry which is preliminary data.</text>
</comment>
<accession>A0A0L6CQ13</accession>
<dbReference type="EMBL" id="LGVV01000099">
    <property type="protein sequence ID" value="KNX39821.1"/>
    <property type="molecule type" value="Genomic_DNA"/>
</dbReference>
<dbReference type="AlphaFoldDB" id="A0A0L6CQ13"/>
<keyword evidence="2" id="KW-1185">Reference proteome</keyword>
<dbReference type="RefSeq" id="WP_268785361.1">
    <property type="nucleotide sequence ID" value="NZ_CP118494.1"/>
</dbReference>
<sequence length="43" mass="5171">MEDLTENERAWVEFLRTISLGRDPGPTLWRVQLLRRVCETRRA</sequence>
<name>A0A0L6CQ13_9RHOB</name>
<evidence type="ECO:0000313" key="1">
    <source>
        <dbReference type="EMBL" id="KNX39821.1"/>
    </source>
</evidence>
<gene>
    <name evidence="1" type="ORF">ROTO_36370</name>
</gene>
<dbReference type="Proteomes" id="UP000037046">
    <property type="component" value="Unassembled WGS sequence"/>
</dbReference>
<organism evidence="1 2">
    <name type="scientific">Roseovarius tolerans</name>
    <dbReference type="NCBI Taxonomy" id="74031"/>
    <lineage>
        <taxon>Bacteria</taxon>
        <taxon>Pseudomonadati</taxon>
        <taxon>Pseudomonadota</taxon>
        <taxon>Alphaproteobacteria</taxon>
        <taxon>Rhodobacterales</taxon>
        <taxon>Roseobacteraceae</taxon>
        <taxon>Roseovarius</taxon>
    </lineage>
</organism>
<dbReference type="PATRIC" id="fig|74031.6.peg.3736"/>
<evidence type="ECO:0000313" key="2">
    <source>
        <dbReference type="Proteomes" id="UP000037046"/>
    </source>
</evidence>